<feature type="domain" description="Type I restriction modification DNA specificity" evidence="4">
    <location>
        <begin position="103"/>
        <end position="275"/>
    </location>
</feature>
<evidence type="ECO:0000256" key="3">
    <source>
        <dbReference type="ARBA" id="ARBA00023125"/>
    </source>
</evidence>
<dbReference type="AlphaFoldDB" id="A0A7T0C1K6"/>
<evidence type="ECO:0000259" key="4">
    <source>
        <dbReference type="Pfam" id="PF01420"/>
    </source>
</evidence>
<proteinExistence type="inferred from homology"/>
<dbReference type="Pfam" id="PF01420">
    <property type="entry name" value="Methylase_S"/>
    <property type="match status" value="1"/>
</dbReference>
<organism evidence="5 6">
    <name type="scientific">Candidatus Nitrohelix vancouverensis</name>
    <dbReference type="NCBI Taxonomy" id="2705534"/>
    <lineage>
        <taxon>Bacteria</taxon>
        <taxon>Pseudomonadati</taxon>
        <taxon>Nitrospinota/Tectimicrobiota group</taxon>
        <taxon>Nitrospinota</taxon>
        <taxon>Nitrospinia</taxon>
        <taxon>Nitrospinales</taxon>
        <taxon>Nitrospinaceae</taxon>
        <taxon>Candidatus Nitrohelix</taxon>
    </lineage>
</organism>
<keyword evidence="5" id="KW-0540">Nuclease</keyword>
<sequence>MPGIQKLITNHLDIWTASIEKKSSAGRGSSKKINLYGIKKLRELILELAVRGKLVPQDPKDEPASVLLKKIAAEKARLIKEGKIKKQKQLPPISDKEKPFELPKGWEWVRFNDLFNSIFSGGTPSKSNTTYWDGNISWASVKDLGKERYISSTQDKITETGLKNGSRLADKDDLLICTRMGLGKIAIAATPIAYNQDLKAVKLTSCINIDFFLNTYSTLKIKGTGTTVAGIKQEQLLGYVIGLPPFAEQHRIVAKVEELMALCDQLEEETENNITAHQTLVNTLLATLTDSQNAEDFARNWARIAEHFDTLFTTEDSIIIFRKIILELAASGKLVNFDVSAKKELVLNLISFGPRNGMSPKVVNYKTNMKVLKLGATSKGYLDLTESKYIDKEIAPESHLRLREWDILIQRGNSSDYVGCNLLIKDNFVSFIYPDLMMKIRAKEYVMPEYLSLVLASPSSREKMWQQMTGTSESMPKITKKVVENIEVWLPNYDTQRTIVAKVDELMALCEQLKSRLSEAQTIQSQLADALVEQAVA</sequence>
<dbReference type="Proteomes" id="UP000594464">
    <property type="component" value="Chromosome"/>
</dbReference>
<evidence type="ECO:0000313" key="6">
    <source>
        <dbReference type="Proteomes" id="UP000594464"/>
    </source>
</evidence>
<dbReference type="Gene3D" id="3.90.220.20">
    <property type="entry name" value="DNA methylase specificity domains"/>
    <property type="match status" value="2"/>
</dbReference>
<keyword evidence="3" id="KW-0238">DNA-binding</keyword>
<keyword evidence="2" id="KW-0680">Restriction system</keyword>
<evidence type="ECO:0000313" key="5">
    <source>
        <dbReference type="EMBL" id="QPJ64826.1"/>
    </source>
</evidence>
<dbReference type="KEGG" id="nva:G3M78_05265"/>
<reference evidence="6" key="1">
    <citation type="submission" date="2020-02" db="EMBL/GenBank/DDBJ databases">
        <title>Genomic and physiological characterization of two novel Nitrospinaceae genera.</title>
        <authorList>
            <person name="Mueller A.J."/>
            <person name="Jung M.-Y."/>
            <person name="Strachan C.R."/>
            <person name="Herbold C.W."/>
            <person name="Kirkegaard R.H."/>
            <person name="Daims H."/>
        </authorList>
    </citation>
    <scope>NUCLEOTIDE SEQUENCE [LARGE SCALE GENOMIC DNA]</scope>
</reference>
<keyword evidence="5" id="KW-0378">Hydrolase</keyword>
<protein>
    <submittedName>
        <fullName evidence="5">Restriction endonuclease subunit S</fullName>
    </submittedName>
</protein>
<dbReference type="GO" id="GO:0003677">
    <property type="term" value="F:DNA binding"/>
    <property type="evidence" value="ECO:0007669"/>
    <property type="project" value="UniProtKB-KW"/>
</dbReference>
<dbReference type="PANTHER" id="PTHR43140">
    <property type="entry name" value="TYPE-1 RESTRICTION ENZYME ECOKI SPECIFICITY PROTEIN"/>
    <property type="match status" value="1"/>
</dbReference>
<keyword evidence="5" id="KW-0255">Endonuclease</keyword>
<dbReference type="InterPro" id="IPR051212">
    <property type="entry name" value="Type-I_RE_S_subunit"/>
</dbReference>
<comment type="similarity">
    <text evidence="1">Belongs to the type-I restriction system S methylase family.</text>
</comment>
<dbReference type="InterPro" id="IPR044946">
    <property type="entry name" value="Restrct_endonuc_typeI_TRD_sf"/>
</dbReference>
<dbReference type="CDD" id="cd17261">
    <property type="entry name" value="RMtype1_S_EcoKI-TRD2-CR2_like"/>
    <property type="match status" value="1"/>
</dbReference>
<dbReference type="PANTHER" id="PTHR43140:SF1">
    <property type="entry name" value="TYPE I RESTRICTION ENZYME ECOKI SPECIFICITY SUBUNIT"/>
    <property type="match status" value="1"/>
</dbReference>
<gene>
    <name evidence="5" type="ORF">G3M78_05265</name>
</gene>
<dbReference type="GO" id="GO:0009307">
    <property type="term" value="P:DNA restriction-modification system"/>
    <property type="evidence" value="ECO:0007669"/>
    <property type="project" value="UniProtKB-KW"/>
</dbReference>
<dbReference type="InterPro" id="IPR000055">
    <property type="entry name" value="Restrct_endonuc_typeI_TRD"/>
</dbReference>
<dbReference type="SUPFAM" id="SSF116734">
    <property type="entry name" value="DNA methylase specificity domain"/>
    <property type="match status" value="2"/>
</dbReference>
<evidence type="ECO:0000256" key="2">
    <source>
        <dbReference type="ARBA" id="ARBA00022747"/>
    </source>
</evidence>
<evidence type="ECO:0000256" key="1">
    <source>
        <dbReference type="ARBA" id="ARBA00010923"/>
    </source>
</evidence>
<dbReference type="GO" id="GO:0004519">
    <property type="term" value="F:endonuclease activity"/>
    <property type="evidence" value="ECO:0007669"/>
    <property type="project" value="UniProtKB-KW"/>
</dbReference>
<name>A0A7T0C1K6_9BACT</name>
<dbReference type="EMBL" id="CP048620">
    <property type="protein sequence ID" value="QPJ64826.1"/>
    <property type="molecule type" value="Genomic_DNA"/>
</dbReference>
<accession>A0A7T0C1K6</accession>